<dbReference type="InterPro" id="IPR016024">
    <property type="entry name" value="ARM-type_fold"/>
</dbReference>
<organism evidence="7">
    <name type="scientific">Spironucleus salmonicida</name>
    <dbReference type="NCBI Taxonomy" id="348837"/>
    <lineage>
        <taxon>Eukaryota</taxon>
        <taxon>Metamonada</taxon>
        <taxon>Diplomonadida</taxon>
        <taxon>Hexamitidae</taxon>
        <taxon>Hexamitinae</taxon>
        <taxon>Spironucleus</taxon>
    </lineage>
</organism>
<keyword evidence="9" id="KW-1185">Reference proteome</keyword>
<dbReference type="OrthoDB" id="543373at2759"/>
<evidence type="ECO:0000256" key="2">
    <source>
        <dbReference type="ARBA" id="ARBA00022448"/>
    </source>
</evidence>
<gene>
    <name evidence="7" type="ORF">SS50377_15117</name>
    <name evidence="8" type="ORF">SS50377_25548</name>
</gene>
<evidence type="ECO:0000313" key="8">
    <source>
        <dbReference type="EMBL" id="KAH0573428.1"/>
    </source>
</evidence>
<proteinExistence type="predicted"/>
<dbReference type="SUPFAM" id="SSF48371">
    <property type="entry name" value="ARM repeat"/>
    <property type="match status" value="2"/>
</dbReference>
<evidence type="ECO:0000256" key="5">
    <source>
        <dbReference type="ARBA" id="ARBA00022927"/>
    </source>
</evidence>
<accession>V6LKJ9</accession>
<dbReference type="EMBL" id="AUWU02000005">
    <property type="protein sequence ID" value="KAH0573428.1"/>
    <property type="molecule type" value="Genomic_DNA"/>
</dbReference>
<evidence type="ECO:0000313" key="9">
    <source>
        <dbReference type="Proteomes" id="UP000018208"/>
    </source>
</evidence>
<evidence type="ECO:0000256" key="1">
    <source>
        <dbReference type="ARBA" id="ARBA00004496"/>
    </source>
</evidence>
<evidence type="ECO:0000256" key="4">
    <source>
        <dbReference type="ARBA" id="ARBA00022737"/>
    </source>
</evidence>
<dbReference type="VEuPathDB" id="GiardiaDB:SS50377_25548"/>
<dbReference type="GO" id="GO:0005737">
    <property type="term" value="C:cytoplasm"/>
    <property type="evidence" value="ECO:0007669"/>
    <property type="project" value="UniProtKB-SubCell"/>
</dbReference>
<dbReference type="InterPro" id="IPR011989">
    <property type="entry name" value="ARM-like"/>
</dbReference>
<dbReference type="Proteomes" id="UP000018208">
    <property type="component" value="Unassembled WGS sequence"/>
</dbReference>
<evidence type="ECO:0000256" key="3">
    <source>
        <dbReference type="ARBA" id="ARBA00022490"/>
    </source>
</evidence>
<reference evidence="8" key="2">
    <citation type="submission" date="2020-12" db="EMBL/GenBank/DDBJ databases">
        <title>New Spironucleus salmonicida genome in near-complete chromosomes.</title>
        <authorList>
            <person name="Xu F."/>
            <person name="Kurt Z."/>
            <person name="Jimenez-Gonzalez A."/>
            <person name="Astvaldsson A."/>
            <person name="Andersson J.O."/>
            <person name="Svard S.G."/>
        </authorList>
    </citation>
    <scope>NUCLEOTIDE SEQUENCE</scope>
    <source>
        <strain evidence="8">ATCC 50377</strain>
    </source>
</reference>
<dbReference type="AlphaFoldDB" id="V6LKJ9"/>
<dbReference type="Gene3D" id="1.25.10.10">
    <property type="entry name" value="Leucine-rich Repeat Variant"/>
    <property type="match status" value="1"/>
</dbReference>
<dbReference type="InterPro" id="IPR040122">
    <property type="entry name" value="Importin_beta"/>
</dbReference>
<feature type="coiled-coil region" evidence="6">
    <location>
        <begin position="798"/>
        <end position="825"/>
    </location>
</feature>
<keyword evidence="2" id="KW-0813">Transport</keyword>
<protein>
    <submittedName>
        <fullName evidence="7">Importin beta-3 subunit</fullName>
    </submittedName>
</protein>
<sequence length="1097" mass="124037">MDYQSFIQLLQTLMTASDQTIRQETEIGYFNYRSQDPSDNFVDNMIQCIITPSEVSDFAAVLLRQDIDKNGDKCCFHRLSDESKCITYIDSLLASVAQSQSDKLLMVVAHWSVELMIKDIEIPTVFGFIQQAYQSEHVRVMAVMLVAQMVDASYSTLQKWPFNVFEFLQMCIQDQDHKVARYTIQAMAKILVNNDTTTGMDQKAVVGVMTMIMQRITQSIASNDEPNSIKMLVSLQDIIGFIGDSIIEQIPEIIKFLSQILRSNFSEEMKCQAVRIFLDITETISNIRKFLADIVANFLKEFILPNTSTVTEDDIQNWIQEENDLEYRAESLQALCEDTFESCSYTLGKQIIQPLLYNAAIMANKQPQNWRQLLCVLNAICFSAEGIQNVCKQKDIDNFCKQVLASQDNPNPRVRYAVLQTIGQLCTDFAPQIQVNHKIIMSCIMKLAQDPVSKVAYHAVAAAINFNSGLDYEGSYQYIEQFVLIMKFAWGSGSMDGQTNALTLLSSLCEVLDKEDLTPILQDLMPGILEQFQTTMEAIKNVPEFNKKQQEFITAILQAISMSSEEVPELFIGIAENILDNLMIIVQRSKQQEEHENFSSAFSAIQRLAPSCTGKMQSYINQLYPIITDVLKNKAIDVGTGIENEGEVKFNEHVISLQTAVFLALVDFLEKFPESFKEYFQELTTQIIDFNTLAMDGLTVARLLCMAQLVAVAHKCGFNVQEFHTMMFPIFMKEILPEDPTDESCQYDLEQVADCIDGVATYVESYLEYVKATNDTSVYNETIQQFMNALQYLEKSAAHIFKEEFEDLDGELEDLDADEQEAEIERLVDNYATSIESLGFAYSCFVSKLQDINVVSTYVVPTAQRFITAGLQTLPQIYFVTEGIAIFADIVEKFDPSYYINIIESVIPQAMMMLSQKPDCWILVQSVYYMIGQYILKNPASEVAKSEQCISFAAKAITQAIADGSDEALHSHDNLVSYLLFAGDATLQSESYWQQWHAFARGVKNDGEEVSNISKYLTSKLIQNDAGWMGRVNMAVDVLVLLFFGTYYSDIKNSDENKELVEQIRAIINNGNVLPIVQAAVQSGGSFVQKNYQNFTQ</sequence>
<keyword evidence="5" id="KW-0653">Protein transport</keyword>
<evidence type="ECO:0000256" key="6">
    <source>
        <dbReference type="SAM" id="Coils"/>
    </source>
</evidence>
<reference evidence="7 8" key="1">
    <citation type="journal article" date="2014" name="PLoS Genet.">
        <title>The Genome of Spironucleus salmonicida Highlights a Fish Pathogen Adapted to Fluctuating Environments.</title>
        <authorList>
            <person name="Xu F."/>
            <person name="Jerlstrom-Hultqvist J."/>
            <person name="Einarsson E."/>
            <person name="Astvaldsson A."/>
            <person name="Svard S.G."/>
            <person name="Andersson J.O."/>
        </authorList>
    </citation>
    <scope>NUCLEOTIDE SEQUENCE</scope>
    <source>
        <strain evidence="8">ATCC 50377</strain>
    </source>
</reference>
<dbReference type="EMBL" id="KI546101">
    <property type="protein sequence ID" value="EST45097.1"/>
    <property type="molecule type" value="Genomic_DNA"/>
</dbReference>
<comment type="subcellular location">
    <subcellularLocation>
        <location evidence="1">Cytoplasm</location>
    </subcellularLocation>
</comment>
<keyword evidence="3" id="KW-0963">Cytoplasm</keyword>
<keyword evidence="4" id="KW-0677">Repeat</keyword>
<dbReference type="PANTHER" id="PTHR10527">
    <property type="entry name" value="IMPORTIN BETA"/>
    <property type="match status" value="1"/>
</dbReference>
<dbReference type="GO" id="GO:0006606">
    <property type="term" value="P:protein import into nucleus"/>
    <property type="evidence" value="ECO:0007669"/>
    <property type="project" value="InterPro"/>
</dbReference>
<evidence type="ECO:0000313" key="7">
    <source>
        <dbReference type="EMBL" id="EST45097.1"/>
    </source>
</evidence>
<keyword evidence="6" id="KW-0175">Coiled coil</keyword>
<name>V6LKJ9_9EUKA</name>